<accession>A0A344URE0</accession>
<protein>
    <submittedName>
        <fullName evidence="2">Uncharacterized protein</fullName>
    </submittedName>
</protein>
<organism evidence="2 3">
    <name type="scientific">Acidipropionibacterium virtanenii</name>
    <dbReference type="NCBI Taxonomy" id="2057246"/>
    <lineage>
        <taxon>Bacteria</taxon>
        <taxon>Bacillati</taxon>
        <taxon>Actinomycetota</taxon>
        <taxon>Actinomycetes</taxon>
        <taxon>Propionibacteriales</taxon>
        <taxon>Propionibacteriaceae</taxon>
        <taxon>Acidipropionibacterium</taxon>
    </lineage>
</organism>
<keyword evidence="3" id="KW-1185">Reference proteome</keyword>
<evidence type="ECO:0000256" key="1">
    <source>
        <dbReference type="SAM" id="MobiDB-lite"/>
    </source>
</evidence>
<feature type="region of interest" description="Disordered" evidence="1">
    <location>
        <begin position="37"/>
        <end position="82"/>
    </location>
</feature>
<evidence type="ECO:0000313" key="3">
    <source>
        <dbReference type="Proteomes" id="UP000251995"/>
    </source>
</evidence>
<dbReference type="Proteomes" id="UP000251995">
    <property type="component" value="Chromosome"/>
</dbReference>
<feature type="compositionally biased region" description="Polar residues" evidence="1">
    <location>
        <begin position="57"/>
        <end position="72"/>
    </location>
</feature>
<dbReference type="OrthoDB" id="3729831at2"/>
<dbReference type="InterPro" id="IPR012338">
    <property type="entry name" value="Beta-lactam/transpept-like"/>
</dbReference>
<dbReference type="Gene3D" id="3.40.710.10">
    <property type="entry name" value="DD-peptidase/beta-lactamase superfamily"/>
    <property type="match status" value="1"/>
</dbReference>
<proteinExistence type="predicted"/>
<dbReference type="RefSeq" id="WP_147243138.1">
    <property type="nucleotide sequence ID" value="NZ_CP025198.1"/>
</dbReference>
<dbReference type="SUPFAM" id="SSF56601">
    <property type="entry name" value="beta-lactamase/transpeptidase-like"/>
    <property type="match status" value="1"/>
</dbReference>
<feature type="compositionally biased region" description="Low complexity" evidence="1">
    <location>
        <begin position="73"/>
        <end position="82"/>
    </location>
</feature>
<name>A0A344URE0_9ACTN</name>
<dbReference type="AlphaFoldDB" id="A0A344URE0"/>
<dbReference type="KEGG" id="acij:JS278_00647"/>
<gene>
    <name evidence="2" type="ORF">JS278_00647</name>
</gene>
<dbReference type="EMBL" id="CP025198">
    <property type="protein sequence ID" value="AXE37838.1"/>
    <property type="molecule type" value="Genomic_DNA"/>
</dbReference>
<feature type="compositionally biased region" description="Low complexity" evidence="1">
    <location>
        <begin position="37"/>
        <end position="49"/>
    </location>
</feature>
<evidence type="ECO:0000313" key="2">
    <source>
        <dbReference type="EMBL" id="AXE37838.1"/>
    </source>
</evidence>
<reference evidence="2 3" key="1">
    <citation type="submission" date="2017-12" db="EMBL/GenBank/DDBJ databases">
        <title>The whole genome sequence of the Acidipropionibacterium virtanenii sp. nov. type strain JS278.</title>
        <authorList>
            <person name="Laine P."/>
            <person name="Deptula P."/>
            <person name="Varmanen P."/>
            <person name="Auvinen P."/>
        </authorList>
    </citation>
    <scope>NUCLEOTIDE SEQUENCE [LARGE SCALE GENOMIC DNA]</scope>
    <source>
        <strain evidence="2 3">JS278</strain>
    </source>
</reference>
<sequence>MPTTAAGAGARRRALLIAVAVVVVVALVMAIRLARSSSSGSGAPTPSGTVAAGSGTARWSTPASSPPTAGQTPSGSISPVPAPAAATSAVASAERSSGARLGLSMSPVGASSSTSQPWTAGIMTGGPAWSTIKIPIVLANLRAGTATGTDSTVRAALTRSDNEAAENLTRRLGADAQAARAVGAELARHHDTRTRPATTTDRPDFSVLGQTMWSLPDQTAFMASMACTADAAPVRTLMGQVASDQRWGLGTLAGSRFKGGWGPGIDGRYLVRQTGIITVGKNQYAVSMEAVASDGSFAGGTAALDRLSARLPGVAKGMAGGHCS</sequence>